<dbReference type="EMBL" id="CP036276">
    <property type="protein sequence ID" value="QDU45552.1"/>
    <property type="molecule type" value="Genomic_DNA"/>
</dbReference>
<protein>
    <submittedName>
        <fullName evidence="2">Uncharacterized protein</fullName>
    </submittedName>
</protein>
<dbReference type="Proteomes" id="UP000319383">
    <property type="component" value="Chromosome"/>
</dbReference>
<evidence type="ECO:0000313" key="3">
    <source>
        <dbReference type="Proteomes" id="UP000319383"/>
    </source>
</evidence>
<evidence type="ECO:0000256" key="1">
    <source>
        <dbReference type="SAM" id="Coils"/>
    </source>
</evidence>
<organism evidence="2 3">
    <name type="scientific">Symmachiella dynata</name>
    <dbReference type="NCBI Taxonomy" id="2527995"/>
    <lineage>
        <taxon>Bacteria</taxon>
        <taxon>Pseudomonadati</taxon>
        <taxon>Planctomycetota</taxon>
        <taxon>Planctomycetia</taxon>
        <taxon>Planctomycetales</taxon>
        <taxon>Planctomycetaceae</taxon>
        <taxon>Symmachiella</taxon>
    </lineage>
</organism>
<evidence type="ECO:0000313" key="2">
    <source>
        <dbReference type="EMBL" id="QDU45552.1"/>
    </source>
</evidence>
<sequence length="562" mass="62564">MPDSSRTDAPTVTSADRRLVAEHPTSMALELVVHDPDTIAELTSLAAGDPREQFALSALRIGVLALRQARGQIDTEQIRRESERMLSGLDKQLSEHGRDVHTKMTAMLKEYFDPEDGRLQERVNRLIRKDGELEELLRRQIGGEDSELCKTLDSHFGHGSPLMSLLSPEESQGLLAAFRETFEKQLTTQRERVLNEFSLDNGEGALARLVKELNENHGKLSGDLQKKIDVVVGEFSLDEENSALSRLVRNVDRAQKTITSEFSLNDENSALSQLKSILDSTKDTINNNLTLDDEKSSLARLKGEILKVLETHSEANQKFREEVKLSLNEMVTRRDEAARSTTHGLDFEDAVYTFIQQESQRTGDIASHTGNTTGLIKNCKVGDCMIELGPENAAAGAKIVVEAKQKKEYNVAKALEEIETARKNRAAQTGLFVFSKKSAPDGMEPFARYRNDVLVVWDPEQPDNDLYLKTGLTLARALCVRSGQHSEAKAADFQAIDVAVLEIEKRTGNLGKIESSAQSISKQSDTILKTVELSRRSIERQLEILRDKLGDLKRQEAAGENT</sequence>
<gene>
    <name evidence="2" type="ORF">Mal52_40460</name>
</gene>
<name>A0A517ZST1_9PLAN</name>
<feature type="coiled-coil region" evidence="1">
    <location>
        <begin position="528"/>
        <end position="555"/>
    </location>
</feature>
<accession>A0A517ZST1</accession>
<dbReference type="KEGG" id="sdyn:Mal52_40460"/>
<dbReference type="AlphaFoldDB" id="A0A517ZST1"/>
<proteinExistence type="predicted"/>
<reference evidence="2 3" key="1">
    <citation type="submission" date="2019-02" db="EMBL/GenBank/DDBJ databases">
        <title>Deep-cultivation of Planctomycetes and their phenomic and genomic characterization uncovers novel biology.</title>
        <authorList>
            <person name="Wiegand S."/>
            <person name="Jogler M."/>
            <person name="Boedeker C."/>
            <person name="Pinto D."/>
            <person name="Vollmers J."/>
            <person name="Rivas-Marin E."/>
            <person name="Kohn T."/>
            <person name="Peeters S.H."/>
            <person name="Heuer A."/>
            <person name="Rast P."/>
            <person name="Oberbeckmann S."/>
            <person name="Bunk B."/>
            <person name="Jeske O."/>
            <person name="Meyerdierks A."/>
            <person name="Storesund J.E."/>
            <person name="Kallscheuer N."/>
            <person name="Luecker S."/>
            <person name="Lage O.M."/>
            <person name="Pohl T."/>
            <person name="Merkel B.J."/>
            <person name="Hornburger P."/>
            <person name="Mueller R.-W."/>
            <person name="Bruemmer F."/>
            <person name="Labrenz M."/>
            <person name="Spormann A.M."/>
            <person name="Op den Camp H."/>
            <person name="Overmann J."/>
            <person name="Amann R."/>
            <person name="Jetten M.S.M."/>
            <person name="Mascher T."/>
            <person name="Medema M.H."/>
            <person name="Devos D.P."/>
            <person name="Kaster A.-K."/>
            <person name="Ovreas L."/>
            <person name="Rohde M."/>
            <person name="Galperin M.Y."/>
            <person name="Jogler C."/>
        </authorList>
    </citation>
    <scope>NUCLEOTIDE SEQUENCE [LARGE SCALE GENOMIC DNA]</scope>
    <source>
        <strain evidence="2 3">Mal52</strain>
    </source>
</reference>
<keyword evidence="3" id="KW-1185">Reference proteome</keyword>
<dbReference type="RefSeq" id="WP_145378024.1">
    <property type="nucleotide sequence ID" value="NZ_CP036276.1"/>
</dbReference>
<keyword evidence="1" id="KW-0175">Coiled coil</keyword>